<sequence length="107" mass="12574">MDILIPYLNHDGLLQYISTSMSNILNYQNDLIKQEKEIDELSRLLDALPVDLQLNSIPIACQLFDYFLQNSSSIVHYQVWLQEYCLYVEDDLLFSLNLNMKIINDNE</sequence>
<evidence type="ECO:0000313" key="2">
    <source>
        <dbReference type="Proteomes" id="UP000663844"/>
    </source>
</evidence>
<protein>
    <submittedName>
        <fullName evidence="1">Uncharacterized protein</fullName>
    </submittedName>
</protein>
<proteinExistence type="predicted"/>
<dbReference type="Proteomes" id="UP000663844">
    <property type="component" value="Unassembled WGS sequence"/>
</dbReference>
<dbReference type="EMBL" id="CAJOAZ010026039">
    <property type="protein sequence ID" value="CAF4397723.1"/>
    <property type="molecule type" value="Genomic_DNA"/>
</dbReference>
<accession>A0A820P7V5</accession>
<reference evidence="1" key="1">
    <citation type="submission" date="2021-02" db="EMBL/GenBank/DDBJ databases">
        <authorList>
            <person name="Nowell W R."/>
        </authorList>
    </citation>
    <scope>NUCLEOTIDE SEQUENCE</scope>
</reference>
<feature type="non-terminal residue" evidence="1">
    <location>
        <position position="107"/>
    </location>
</feature>
<organism evidence="1 2">
    <name type="scientific">Adineta steineri</name>
    <dbReference type="NCBI Taxonomy" id="433720"/>
    <lineage>
        <taxon>Eukaryota</taxon>
        <taxon>Metazoa</taxon>
        <taxon>Spiralia</taxon>
        <taxon>Gnathifera</taxon>
        <taxon>Rotifera</taxon>
        <taxon>Eurotatoria</taxon>
        <taxon>Bdelloidea</taxon>
        <taxon>Adinetida</taxon>
        <taxon>Adinetidae</taxon>
        <taxon>Adineta</taxon>
    </lineage>
</organism>
<gene>
    <name evidence="1" type="ORF">OXD698_LOCUS51284</name>
</gene>
<name>A0A820P7V5_9BILA</name>
<evidence type="ECO:0000313" key="1">
    <source>
        <dbReference type="EMBL" id="CAF4397723.1"/>
    </source>
</evidence>
<dbReference type="AlphaFoldDB" id="A0A820P7V5"/>
<comment type="caution">
    <text evidence="1">The sequence shown here is derived from an EMBL/GenBank/DDBJ whole genome shotgun (WGS) entry which is preliminary data.</text>
</comment>